<organism evidence="6 7">
    <name type="scientific">Leucothrix arctica</name>
    <dbReference type="NCBI Taxonomy" id="1481894"/>
    <lineage>
        <taxon>Bacteria</taxon>
        <taxon>Pseudomonadati</taxon>
        <taxon>Pseudomonadota</taxon>
        <taxon>Gammaproteobacteria</taxon>
        <taxon>Thiotrichales</taxon>
        <taxon>Thiotrichaceae</taxon>
        <taxon>Leucothrix</taxon>
    </lineage>
</organism>
<reference evidence="6 7" key="1">
    <citation type="submission" date="2018-05" db="EMBL/GenBank/DDBJ databases">
        <title>Leucothrix arctica sp. nov., isolated from Arctic seawater.</title>
        <authorList>
            <person name="Choi A."/>
            <person name="Baek K."/>
        </authorList>
    </citation>
    <scope>NUCLEOTIDE SEQUENCE [LARGE SCALE GENOMIC DNA]</scope>
    <source>
        <strain evidence="6 7">IMCC9719</strain>
    </source>
</reference>
<keyword evidence="2 6" id="KW-0808">Transferase</keyword>
<protein>
    <submittedName>
        <fullName evidence="6">1-acyl-sn-glycerol-3-phosphate acyltransferase</fullName>
    </submittedName>
</protein>
<dbReference type="CDD" id="cd07989">
    <property type="entry name" value="LPLAT_AGPAT-like"/>
    <property type="match status" value="1"/>
</dbReference>
<dbReference type="GO" id="GO:0003841">
    <property type="term" value="F:1-acylglycerol-3-phosphate O-acyltransferase activity"/>
    <property type="evidence" value="ECO:0007669"/>
    <property type="project" value="TreeGrafter"/>
</dbReference>
<evidence type="ECO:0000256" key="2">
    <source>
        <dbReference type="ARBA" id="ARBA00022679"/>
    </source>
</evidence>
<evidence type="ECO:0000256" key="4">
    <source>
        <dbReference type="SAM" id="Phobius"/>
    </source>
</evidence>
<feature type="domain" description="Phospholipid/glycerol acyltransferase" evidence="5">
    <location>
        <begin position="81"/>
        <end position="195"/>
    </location>
</feature>
<evidence type="ECO:0000313" key="7">
    <source>
        <dbReference type="Proteomes" id="UP000245506"/>
    </source>
</evidence>
<dbReference type="Pfam" id="PF01553">
    <property type="entry name" value="Acyltransferase"/>
    <property type="match status" value="1"/>
</dbReference>
<dbReference type="SUPFAM" id="SSF69593">
    <property type="entry name" value="Glycerol-3-phosphate (1)-acyltransferase"/>
    <property type="match status" value="1"/>
</dbReference>
<evidence type="ECO:0000259" key="5">
    <source>
        <dbReference type="SMART" id="SM00563"/>
    </source>
</evidence>
<dbReference type="Proteomes" id="UP000245506">
    <property type="component" value="Unassembled WGS sequence"/>
</dbReference>
<keyword evidence="4" id="KW-1133">Transmembrane helix</keyword>
<dbReference type="AlphaFoldDB" id="A0A317C399"/>
<keyword evidence="7" id="KW-1185">Reference proteome</keyword>
<name>A0A317C399_9GAMM</name>
<evidence type="ECO:0000256" key="1">
    <source>
        <dbReference type="ARBA" id="ARBA00005189"/>
    </source>
</evidence>
<dbReference type="OrthoDB" id="9812274at2"/>
<proteinExistence type="predicted"/>
<keyword evidence="3 6" id="KW-0012">Acyltransferase</keyword>
<comment type="caution">
    <text evidence="6">The sequence shown here is derived from an EMBL/GenBank/DDBJ whole genome shotgun (WGS) entry which is preliminary data.</text>
</comment>
<evidence type="ECO:0000313" key="6">
    <source>
        <dbReference type="EMBL" id="PWQ93104.1"/>
    </source>
</evidence>
<feature type="transmembrane region" description="Helical" evidence="4">
    <location>
        <begin position="15"/>
        <end position="39"/>
    </location>
</feature>
<dbReference type="SMART" id="SM00563">
    <property type="entry name" value="PlsC"/>
    <property type="match status" value="1"/>
</dbReference>
<dbReference type="RefSeq" id="WP_109826631.1">
    <property type="nucleotide sequence ID" value="NZ_QGKL01000043.1"/>
</dbReference>
<keyword evidence="4" id="KW-0812">Transmembrane</keyword>
<dbReference type="GO" id="GO:0006654">
    <property type="term" value="P:phosphatidic acid biosynthetic process"/>
    <property type="evidence" value="ECO:0007669"/>
    <property type="project" value="TreeGrafter"/>
</dbReference>
<dbReference type="EMBL" id="QGKL01000043">
    <property type="protein sequence ID" value="PWQ93104.1"/>
    <property type="molecule type" value="Genomic_DNA"/>
</dbReference>
<comment type="pathway">
    <text evidence="1">Lipid metabolism.</text>
</comment>
<sequence length="247" mass="27408">MKRSPLISAWLGLRAIVFMIGFALITTCMGLFAPLLALIPAKTAYIYLRAWAKVCLVWLRITCGIKGVMNGYQNFNDDEPAVVLSNHQSTFETMYILAKFPRMSWVIKQELLNIPFFGWGMKQSHPIAIDRSNGLSSLEQILNNGKQRMEEGNSVCLFPEGTRTHPSKPSRFKIGGAKLAIHAGVPVYAVAHNAGECWPRNGLIKTPGTVTTNISPRIDTTGKTAEQVIKEVEDWVNAERAKLPPIN</sequence>
<evidence type="ECO:0000256" key="3">
    <source>
        <dbReference type="ARBA" id="ARBA00023315"/>
    </source>
</evidence>
<gene>
    <name evidence="6" type="ORF">DKT75_20660</name>
</gene>
<dbReference type="PANTHER" id="PTHR10434:SF40">
    <property type="entry name" value="1-ACYL-SN-GLYCEROL-3-PHOSPHATE ACYLTRANSFERASE"/>
    <property type="match status" value="1"/>
</dbReference>
<accession>A0A317C399</accession>
<dbReference type="InterPro" id="IPR002123">
    <property type="entry name" value="Plipid/glycerol_acylTrfase"/>
</dbReference>
<dbReference type="PANTHER" id="PTHR10434">
    <property type="entry name" value="1-ACYL-SN-GLYCEROL-3-PHOSPHATE ACYLTRANSFERASE"/>
    <property type="match status" value="1"/>
</dbReference>
<keyword evidence="4" id="KW-0472">Membrane</keyword>